<keyword evidence="2" id="KW-1185">Reference proteome</keyword>
<dbReference type="STRING" id="355243.SAMN03080615_04352"/>
<dbReference type="EMBL" id="FOGB01000024">
    <property type="protein sequence ID" value="SER20607.1"/>
    <property type="molecule type" value="Genomic_DNA"/>
</dbReference>
<name>A0A1H9MAX1_9GAMM</name>
<dbReference type="Proteomes" id="UP000198749">
    <property type="component" value="Unassembled WGS sequence"/>
</dbReference>
<gene>
    <name evidence="1" type="ORF">SAMN03080615_04352</name>
</gene>
<dbReference type="InterPro" id="IPR036397">
    <property type="entry name" value="RNaseH_sf"/>
</dbReference>
<dbReference type="RefSeq" id="WP_091362218.1">
    <property type="nucleotide sequence ID" value="NZ_AP025284.1"/>
</dbReference>
<dbReference type="Gene3D" id="3.30.420.10">
    <property type="entry name" value="Ribonuclease H-like superfamily/Ribonuclease H"/>
    <property type="match status" value="1"/>
</dbReference>
<evidence type="ECO:0000313" key="1">
    <source>
        <dbReference type="EMBL" id="SER20607.1"/>
    </source>
</evidence>
<dbReference type="GO" id="GO:0003676">
    <property type="term" value="F:nucleic acid binding"/>
    <property type="evidence" value="ECO:0007669"/>
    <property type="project" value="InterPro"/>
</dbReference>
<organism evidence="1 2">
    <name type="scientific">Amphritea atlantica</name>
    <dbReference type="NCBI Taxonomy" id="355243"/>
    <lineage>
        <taxon>Bacteria</taxon>
        <taxon>Pseudomonadati</taxon>
        <taxon>Pseudomonadota</taxon>
        <taxon>Gammaproteobacteria</taxon>
        <taxon>Oceanospirillales</taxon>
        <taxon>Oceanospirillaceae</taxon>
        <taxon>Amphritea</taxon>
    </lineage>
</organism>
<proteinExistence type="predicted"/>
<dbReference type="AlphaFoldDB" id="A0A1H9MAX1"/>
<protein>
    <recommendedName>
        <fullName evidence="3">Holliday junction resolvase RuvC</fullName>
    </recommendedName>
</protein>
<sequence>MKVLGIRTAPGQLRYAIIESNEDQTSLLNASTENLIKVPAGMEDYSEKLAWQKEEVDRILRQNPDIDHVVMKVGEYGRSDTKSSRLGAYFDAAVILAAKEQDIPVEGKIYKQVGTKRAEVKNHAEELVGKTDTHWNEQIADAIVAACSVRSDK</sequence>
<dbReference type="OrthoDB" id="8452200at2"/>
<accession>A0A1H9MAX1</accession>
<evidence type="ECO:0008006" key="3">
    <source>
        <dbReference type="Google" id="ProtNLM"/>
    </source>
</evidence>
<evidence type="ECO:0000313" key="2">
    <source>
        <dbReference type="Proteomes" id="UP000198749"/>
    </source>
</evidence>
<reference evidence="2" key="1">
    <citation type="submission" date="2016-10" db="EMBL/GenBank/DDBJ databases">
        <authorList>
            <person name="Varghese N."/>
            <person name="Submissions S."/>
        </authorList>
    </citation>
    <scope>NUCLEOTIDE SEQUENCE [LARGE SCALE GENOMIC DNA]</scope>
    <source>
        <strain evidence="2">DSM 18887</strain>
    </source>
</reference>